<dbReference type="EMBL" id="JAIZAY010000022">
    <property type="protein sequence ID" value="KAJ8020840.1"/>
    <property type="molecule type" value="Genomic_DNA"/>
</dbReference>
<evidence type="ECO:0000256" key="5">
    <source>
        <dbReference type="SAM" id="Phobius"/>
    </source>
</evidence>
<keyword evidence="5" id="KW-0472">Membrane</keyword>
<evidence type="ECO:0000313" key="8">
    <source>
        <dbReference type="Proteomes" id="UP001152320"/>
    </source>
</evidence>
<dbReference type="SUPFAM" id="SSF52058">
    <property type="entry name" value="L domain-like"/>
    <property type="match status" value="1"/>
</dbReference>
<comment type="caution">
    <text evidence="7">The sequence shown here is derived from an EMBL/GenBank/DDBJ whole genome shotgun (WGS) entry which is preliminary data.</text>
</comment>
<feature type="region of interest" description="Disordered" evidence="4">
    <location>
        <begin position="389"/>
        <end position="464"/>
    </location>
</feature>
<evidence type="ECO:0000256" key="4">
    <source>
        <dbReference type="SAM" id="MobiDB-lite"/>
    </source>
</evidence>
<name>A0A9Q1BBR9_HOLLE</name>
<dbReference type="PROSITE" id="PS51450">
    <property type="entry name" value="LRR"/>
    <property type="match status" value="1"/>
</dbReference>
<feature type="domain" description="LRRCT" evidence="6">
    <location>
        <begin position="268"/>
        <end position="311"/>
    </location>
</feature>
<accession>A0A9Q1BBR9</accession>
<feature type="compositionally biased region" description="Polar residues" evidence="4">
    <location>
        <begin position="397"/>
        <end position="406"/>
    </location>
</feature>
<dbReference type="SMART" id="SM00369">
    <property type="entry name" value="LRR_TYP"/>
    <property type="match status" value="4"/>
</dbReference>
<dbReference type="OrthoDB" id="676979at2759"/>
<keyword evidence="3" id="KW-0677">Repeat</keyword>
<gene>
    <name evidence="7" type="ORF">HOLleu_40540</name>
</gene>
<reference evidence="7" key="1">
    <citation type="submission" date="2021-10" db="EMBL/GenBank/DDBJ databases">
        <title>Tropical sea cucumber genome reveals ecological adaptation and Cuvierian tubules defense mechanism.</title>
        <authorList>
            <person name="Chen T."/>
        </authorList>
    </citation>
    <scope>NUCLEOTIDE SEQUENCE</scope>
    <source>
        <strain evidence="7">Nanhai2018</strain>
        <tissue evidence="7">Muscle</tissue>
    </source>
</reference>
<keyword evidence="1" id="KW-0433">Leucine-rich repeat</keyword>
<dbReference type="InterPro" id="IPR000483">
    <property type="entry name" value="Cys-rich_flank_reg_C"/>
</dbReference>
<dbReference type="PANTHER" id="PTHR24369:SF210">
    <property type="entry name" value="CHAOPTIN-RELATED"/>
    <property type="match status" value="1"/>
</dbReference>
<keyword evidence="8" id="KW-1185">Reference proteome</keyword>
<dbReference type="GO" id="GO:0005886">
    <property type="term" value="C:plasma membrane"/>
    <property type="evidence" value="ECO:0007669"/>
    <property type="project" value="TreeGrafter"/>
</dbReference>
<dbReference type="InterPro" id="IPR032675">
    <property type="entry name" value="LRR_dom_sf"/>
</dbReference>
<evidence type="ECO:0000259" key="6">
    <source>
        <dbReference type="SMART" id="SM00082"/>
    </source>
</evidence>
<keyword evidence="5" id="KW-0812">Transmembrane</keyword>
<feature type="compositionally biased region" description="Basic and acidic residues" evidence="4">
    <location>
        <begin position="486"/>
        <end position="495"/>
    </location>
</feature>
<dbReference type="InterPro" id="IPR050541">
    <property type="entry name" value="LRR_TM_domain-containing"/>
</dbReference>
<dbReference type="PANTHER" id="PTHR24369">
    <property type="entry name" value="ANTIGEN BSP, PUTATIVE-RELATED"/>
    <property type="match status" value="1"/>
</dbReference>
<proteinExistence type="predicted"/>
<dbReference type="Pfam" id="PF13855">
    <property type="entry name" value="LRR_8"/>
    <property type="match status" value="2"/>
</dbReference>
<dbReference type="AlphaFoldDB" id="A0A9Q1BBR9"/>
<protein>
    <submittedName>
        <fullName evidence="7">Leucine-rich repeat-containing protein 4C</fullName>
    </submittedName>
</protein>
<evidence type="ECO:0000256" key="2">
    <source>
        <dbReference type="ARBA" id="ARBA00022729"/>
    </source>
</evidence>
<feature type="compositionally biased region" description="Pro residues" evidence="4">
    <location>
        <begin position="505"/>
        <end position="514"/>
    </location>
</feature>
<sequence length="514" mass="56486">MDFAGLTSLRTLILSENRISVIEEGSFRDLLQLNTLQLNSNRLLSLKSTHFIGLGNLTALLIKDNVDLSIDPCIFSYLQSLTSLDIRNTKVDLDASLVTAKVTCTGASLRFPYVEILKSLSIGFKGTSSSASILQEFSSLTVIGLDGFSKASFDNSDISTLSHLISLTLIAVDVYPREFLNSTSLTALTISESTFSCLPKNSFYNLPALKKVVIIRNSLVFIDRQAFSEGGRLNFINLALNQLVYLPKGIFDLLGNSTYFPQTNLNGNSWRCDCNIKWMKTFEPLKGKLILCDTPASVKGMSIFSVNLECNSDSEELTSGELWDEFCPTPSTEDVTQPTKAISSTQPPPKNQSSVLTYVAVGAAVTLISVIILLIIAIVFVNKKIKREPPHPPPIRITTSTSSDNGFSHPAEEEDSDDYSYCEPPTGLPNGLDIAGSREQGLPQRRPNYVNIERPNPVSPPGYVNTRHGRLHSLELKEAMAGVRNGVERNSRNSDRPSYVNSAPRNPPHPRPPR</sequence>
<evidence type="ECO:0000256" key="3">
    <source>
        <dbReference type="ARBA" id="ARBA00022737"/>
    </source>
</evidence>
<feature type="transmembrane region" description="Helical" evidence="5">
    <location>
        <begin position="355"/>
        <end position="381"/>
    </location>
</feature>
<dbReference type="Proteomes" id="UP001152320">
    <property type="component" value="Chromosome 22"/>
</dbReference>
<organism evidence="7 8">
    <name type="scientific">Holothuria leucospilota</name>
    <name type="common">Black long sea cucumber</name>
    <name type="synonym">Mertensiothuria leucospilota</name>
    <dbReference type="NCBI Taxonomy" id="206669"/>
    <lineage>
        <taxon>Eukaryota</taxon>
        <taxon>Metazoa</taxon>
        <taxon>Echinodermata</taxon>
        <taxon>Eleutherozoa</taxon>
        <taxon>Echinozoa</taxon>
        <taxon>Holothuroidea</taxon>
        <taxon>Aspidochirotacea</taxon>
        <taxon>Aspidochirotida</taxon>
        <taxon>Holothuriidae</taxon>
        <taxon>Holothuria</taxon>
    </lineage>
</organism>
<dbReference type="InterPro" id="IPR001611">
    <property type="entry name" value="Leu-rich_rpt"/>
</dbReference>
<keyword evidence="5" id="KW-1133">Transmembrane helix</keyword>
<keyword evidence="2" id="KW-0732">Signal</keyword>
<feature type="region of interest" description="Disordered" evidence="4">
    <location>
        <begin position="481"/>
        <end position="514"/>
    </location>
</feature>
<dbReference type="SMART" id="SM00082">
    <property type="entry name" value="LRRCT"/>
    <property type="match status" value="1"/>
</dbReference>
<dbReference type="Gene3D" id="3.80.10.10">
    <property type="entry name" value="Ribonuclease Inhibitor"/>
    <property type="match status" value="2"/>
</dbReference>
<evidence type="ECO:0000313" key="7">
    <source>
        <dbReference type="EMBL" id="KAJ8020840.1"/>
    </source>
</evidence>
<dbReference type="InterPro" id="IPR003591">
    <property type="entry name" value="Leu-rich_rpt_typical-subtyp"/>
</dbReference>
<evidence type="ECO:0000256" key="1">
    <source>
        <dbReference type="ARBA" id="ARBA00022614"/>
    </source>
</evidence>